<dbReference type="PANTHER" id="PTHR45128">
    <property type="entry name" value="METHYLTRANSFERASE TYPE 11"/>
    <property type="match status" value="1"/>
</dbReference>
<keyword evidence="3" id="KW-1185">Reference proteome</keyword>
<dbReference type="Gene3D" id="6.10.140.1580">
    <property type="match status" value="1"/>
</dbReference>
<dbReference type="SUPFAM" id="SSF53335">
    <property type="entry name" value="S-adenosyl-L-methionine-dependent methyltransferases"/>
    <property type="match status" value="1"/>
</dbReference>
<dbReference type="InterPro" id="IPR053173">
    <property type="entry name" value="SAM-binding_MTase"/>
</dbReference>
<dbReference type="GO" id="GO:0102208">
    <property type="term" value="F:2-polyprenyl-6-hydroxyphenol methylase activity"/>
    <property type="evidence" value="ECO:0007669"/>
    <property type="project" value="UniProtKB-EC"/>
</dbReference>
<protein>
    <submittedName>
        <fullName evidence="2">Ubiquinone biosynthesis O-methyltransferase, mitochondrial</fullName>
        <ecNumber evidence="2">2.1.1.222</ecNumber>
    </submittedName>
</protein>
<keyword evidence="2" id="KW-0808">Transferase</keyword>
<dbReference type="Pfam" id="PF13649">
    <property type="entry name" value="Methyltransf_25"/>
    <property type="match status" value="1"/>
</dbReference>
<dbReference type="EMBL" id="CP087164">
    <property type="protein sequence ID" value="UGS36410.1"/>
    <property type="molecule type" value="Genomic_DNA"/>
</dbReference>
<keyword evidence="2" id="KW-0830">Ubiquinone</keyword>
<dbReference type="Proteomes" id="UP001162834">
    <property type="component" value="Chromosome"/>
</dbReference>
<dbReference type="EC" id="2.1.1.222" evidence="2"/>
<dbReference type="RefSeq" id="WP_259316082.1">
    <property type="nucleotide sequence ID" value="NZ_CP087164.1"/>
</dbReference>
<reference evidence="2" key="1">
    <citation type="journal article" date="2022" name="Int. J. Syst. Evol. Microbiol.">
        <title>Pseudomonas aegrilactucae sp. nov. and Pseudomonas morbosilactucae sp. nov., pathogens causing bacterial rot of lettuce in Japan.</title>
        <authorList>
            <person name="Sawada H."/>
            <person name="Fujikawa T."/>
            <person name="Satou M."/>
        </authorList>
    </citation>
    <scope>NUCLEOTIDE SEQUENCE</scope>
    <source>
        <strain evidence="2">0166_1</strain>
    </source>
</reference>
<dbReference type="Gene3D" id="3.40.50.150">
    <property type="entry name" value="Vaccinia Virus protein VP39"/>
    <property type="match status" value="1"/>
</dbReference>
<proteinExistence type="predicted"/>
<dbReference type="KEGG" id="sbae:DSM104329_02814"/>
<feature type="domain" description="Methyltransferase" evidence="1">
    <location>
        <begin position="44"/>
        <end position="138"/>
    </location>
</feature>
<dbReference type="AlphaFoldDB" id="A0A9E6XXV2"/>
<gene>
    <name evidence="2" type="ORF">DSM104329_02814</name>
</gene>
<organism evidence="2 3">
    <name type="scientific">Capillimicrobium parvum</name>
    <dbReference type="NCBI Taxonomy" id="2884022"/>
    <lineage>
        <taxon>Bacteria</taxon>
        <taxon>Bacillati</taxon>
        <taxon>Actinomycetota</taxon>
        <taxon>Thermoleophilia</taxon>
        <taxon>Solirubrobacterales</taxon>
        <taxon>Capillimicrobiaceae</taxon>
        <taxon>Capillimicrobium</taxon>
    </lineage>
</organism>
<accession>A0A9E6XXV2</accession>
<dbReference type="GO" id="GO:0032259">
    <property type="term" value="P:methylation"/>
    <property type="evidence" value="ECO:0007669"/>
    <property type="project" value="UniProtKB-KW"/>
</dbReference>
<sequence>MMGEGQRAYVHGYDDREADRLRDQAGTLADLLHHDTGYPEGSAVLEVGCGVGAQTVELTRRSPRAHFTAIDVSADSVGAARAAVERAGMRNVGFRRADLFSLPAGWTFDHVFVCFVLEHLERPVEALEALRGLLRPGGTITVIEGDHGSATMHPAGAAACDAIDALVRLQRAAGGDALIGRRLYPLLVEAGFAEVAVSPRMVYVDASRPQLVDGFTRRTFTAMVEGARDGALAAGLIEPERFDAGIRDLHRTTEPDGVFTYTFFKATARSAAGQEAGAPV</sequence>
<evidence type="ECO:0000313" key="2">
    <source>
        <dbReference type="EMBL" id="UGS36410.1"/>
    </source>
</evidence>
<keyword evidence="2" id="KW-0489">Methyltransferase</keyword>
<evidence type="ECO:0000313" key="3">
    <source>
        <dbReference type="Proteomes" id="UP001162834"/>
    </source>
</evidence>
<name>A0A9E6XXV2_9ACTN</name>
<dbReference type="CDD" id="cd02440">
    <property type="entry name" value="AdoMet_MTases"/>
    <property type="match status" value="1"/>
</dbReference>
<dbReference type="InterPro" id="IPR029063">
    <property type="entry name" value="SAM-dependent_MTases_sf"/>
</dbReference>
<dbReference type="PANTHER" id="PTHR45128:SF1">
    <property type="entry name" value="S-ADENOSYLMETHIONINE-DEPENDENT METHYLTRANSFERASE RV2258C"/>
    <property type="match status" value="1"/>
</dbReference>
<evidence type="ECO:0000259" key="1">
    <source>
        <dbReference type="Pfam" id="PF13649"/>
    </source>
</evidence>
<dbReference type="InterPro" id="IPR041698">
    <property type="entry name" value="Methyltransf_25"/>
</dbReference>